<dbReference type="PANTHER" id="PTHR30146">
    <property type="entry name" value="LACI-RELATED TRANSCRIPTIONAL REPRESSOR"/>
    <property type="match status" value="1"/>
</dbReference>
<dbReference type="RefSeq" id="WP_185692842.1">
    <property type="nucleotide sequence ID" value="NZ_JACHVA010000082.1"/>
</dbReference>
<dbReference type="GO" id="GO:0003700">
    <property type="term" value="F:DNA-binding transcription factor activity"/>
    <property type="evidence" value="ECO:0007669"/>
    <property type="project" value="TreeGrafter"/>
</dbReference>
<dbReference type="Gene3D" id="1.10.260.40">
    <property type="entry name" value="lambda repressor-like DNA-binding domains"/>
    <property type="match status" value="1"/>
</dbReference>
<keyword evidence="6" id="KW-1185">Reference proteome</keyword>
<evidence type="ECO:0000256" key="2">
    <source>
        <dbReference type="ARBA" id="ARBA00023125"/>
    </source>
</evidence>
<evidence type="ECO:0000313" key="6">
    <source>
        <dbReference type="Proteomes" id="UP000525652"/>
    </source>
</evidence>
<dbReference type="PANTHER" id="PTHR30146:SF109">
    <property type="entry name" value="HTH-TYPE TRANSCRIPTIONAL REGULATOR GALS"/>
    <property type="match status" value="1"/>
</dbReference>
<dbReference type="SUPFAM" id="SSF53822">
    <property type="entry name" value="Periplasmic binding protein-like I"/>
    <property type="match status" value="1"/>
</dbReference>
<comment type="caution">
    <text evidence="5">The sequence shown here is derived from an EMBL/GenBank/DDBJ whole genome shotgun (WGS) entry which is preliminary data.</text>
</comment>
<dbReference type="AlphaFoldDB" id="A0A7X1AYA9"/>
<dbReference type="InterPro" id="IPR046335">
    <property type="entry name" value="LacI/GalR-like_sensor"/>
</dbReference>
<dbReference type="InterPro" id="IPR010982">
    <property type="entry name" value="Lambda_DNA-bd_dom_sf"/>
</dbReference>
<sequence>MSVSQKQIADALNLSTITVSRALRDYPHLAADTRERVLQKANELGYRKNRAQLSSPSEKVKRAGIIFFEAPDQAHMSFASKLKTMTFYSLQQECKRMKVETLIETVDLEETPQIVQNRTIDAAFIFGRYSPHSLTSLAGIPSLAVSSYIDGTGISRVIADNQNGMKLATEHLIRLGHRKIAFLGYKESHTRLFVERSNGYLLAMHENGLTPESHFIPRGQKDIRIPEGCTAIACSSDSMAYFVAHRLQAAGMSIPEDISIVGFDNLADEMISHSQKISSYGPNWEQMGRSAARILLSDPELCHQGEFTLTISGKLYDHGSTASPKS</sequence>
<evidence type="ECO:0000313" key="5">
    <source>
        <dbReference type="EMBL" id="MBC2602144.1"/>
    </source>
</evidence>
<dbReference type="Proteomes" id="UP000525652">
    <property type="component" value="Unassembled WGS sequence"/>
</dbReference>
<evidence type="ECO:0000256" key="1">
    <source>
        <dbReference type="ARBA" id="ARBA00023015"/>
    </source>
</evidence>
<dbReference type="Pfam" id="PF13377">
    <property type="entry name" value="Peripla_BP_3"/>
    <property type="match status" value="1"/>
</dbReference>
<keyword evidence="2 5" id="KW-0238">DNA-binding</keyword>
<evidence type="ECO:0000256" key="3">
    <source>
        <dbReference type="ARBA" id="ARBA00023163"/>
    </source>
</evidence>
<name>A0A7X1AYA9_9BACT</name>
<reference evidence="5 6" key="1">
    <citation type="submission" date="2020-07" db="EMBL/GenBank/DDBJ databases">
        <authorList>
            <person name="Feng X."/>
        </authorList>
    </citation>
    <scope>NUCLEOTIDE SEQUENCE [LARGE SCALE GENOMIC DNA]</scope>
    <source>
        <strain evidence="5 6">JCM14086</strain>
    </source>
</reference>
<dbReference type="EMBL" id="JACHVA010000082">
    <property type="protein sequence ID" value="MBC2602144.1"/>
    <property type="molecule type" value="Genomic_DNA"/>
</dbReference>
<keyword evidence="1" id="KW-0805">Transcription regulation</keyword>
<feature type="domain" description="HTH lacI-type" evidence="4">
    <location>
        <begin position="3"/>
        <end position="55"/>
    </location>
</feature>
<dbReference type="InterPro" id="IPR000843">
    <property type="entry name" value="HTH_LacI"/>
</dbReference>
<keyword evidence="3" id="KW-0804">Transcription</keyword>
<dbReference type="InterPro" id="IPR028082">
    <property type="entry name" value="Peripla_BP_I"/>
</dbReference>
<evidence type="ECO:0000259" key="4">
    <source>
        <dbReference type="PROSITE" id="PS50932"/>
    </source>
</evidence>
<dbReference type="CDD" id="cd01392">
    <property type="entry name" value="HTH_LacI"/>
    <property type="match status" value="1"/>
</dbReference>
<gene>
    <name evidence="5" type="ORF">H5P30_10180</name>
</gene>
<dbReference type="Pfam" id="PF00356">
    <property type="entry name" value="LacI"/>
    <property type="match status" value="1"/>
</dbReference>
<accession>A0A7X1AYA9</accession>
<protein>
    <submittedName>
        <fullName evidence="5">LacI family DNA-binding transcriptional regulator</fullName>
    </submittedName>
</protein>
<dbReference type="SMART" id="SM00354">
    <property type="entry name" value="HTH_LACI"/>
    <property type="match status" value="1"/>
</dbReference>
<proteinExistence type="predicted"/>
<dbReference type="Gene3D" id="3.40.50.2300">
    <property type="match status" value="2"/>
</dbReference>
<dbReference type="PROSITE" id="PS50932">
    <property type="entry name" value="HTH_LACI_2"/>
    <property type="match status" value="1"/>
</dbReference>
<dbReference type="GO" id="GO:0000976">
    <property type="term" value="F:transcription cis-regulatory region binding"/>
    <property type="evidence" value="ECO:0007669"/>
    <property type="project" value="TreeGrafter"/>
</dbReference>
<dbReference type="SUPFAM" id="SSF47413">
    <property type="entry name" value="lambda repressor-like DNA-binding domains"/>
    <property type="match status" value="1"/>
</dbReference>
<organism evidence="5 6">
    <name type="scientific">Puniceicoccus vermicola</name>
    <dbReference type="NCBI Taxonomy" id="388746"/>
    <lineage>
        <taxon>Bacteria</taxon>
        <taxon>Pseudomonadati</taxon>
        <taxon>Verrucomicrobiota</taxon>
        <taxon>Opitutia</taxon>
        <taxon>Puniceicoccales</taxon>
        <taxon>Puniceicoccaceae</taxon>
        <taxon>Puniceicoccus</taxon>
    </lineage>
</organism>